<accession>A0ABT9QRS9</accession>
<evidence type="ECO:0000313" key="3">
    <source>
        <dbReference type="Proteomes" id="UP001225356"/>
    </source>
</evidence>
<evidence type="ECO:0000313" key="2">
    <source>
        <dbReference type="EMBL" id="MDP9849443.1"/>
    </source>
</evidence>
<comment type="caution">
    <text evidence="2">The sequence shown here is derived from an EMBL/GenBank/DDBJ whole genome shotgun (WGS) entry which is preliminary data.</text>
</comment>
<gene>
    <name evidence="2" type="ORF">J2853_008654</name>
</gene>
<sequence length="56" mass="5848">MSFDPVVRLADVSRVRGDGPRAVPALRGVSLGVAAGPDASRRRHDGEIAPSPEVAR</sequence>
<dbReference type="Proteomes" id="UP001225356">
    <property type="component" value="Unassembled WGS sequence"/>
</dbReference>
<reference evidence="2 3" key="1">
    <citation type="submission" date="2023-07" db="EMBL/GenBank/DDBJ databases">
        <title>Sequencing the genomes of 1000 actinobacteria strains.</title>
        <authorList>
            <person name="Klenk H.-P."/>
        </authorList>
    </citation>
    <scope>NUCLEOTIDE SEQUENCE [LARGE SCALE GENOMIC DNA]</scope>
    <source>
        <strain evidence="2 3">DSM 46740</strain>
    </source>
</reference>
<evidence type="ECO:0000256" key="1">
    <source>
        <dbReference type="SAM" id="MobiDB-lite"/>
    </source>
</evidence>
<protein>
    <submittedName>
        <fullName evidence="2">Uncharacterized protein</fullName>
    </submittedName>
</protein>
<feature type="region of interest" description="Disordered" evidence="1">
    <location>
        <begin position="33"/>
        <end position="56"/>
    </location>
</feature>
<keyword evidence="3" id="KW-1185">Reference proteome</keyword>
<dbReference type="EMBL" id="JAUSQU010000001">
    <property type="protein sequence ID" value="MDP9849443.1"/>
    <property type="molecule type" value="Genomic_DNA"/>
</dbReference>
<proteinExistence type="predicted"/>
<dbReference type="RefSeq" id="WP_307567296.1">
    <property type="nucleotide sequence ID" value="NZ_JAUSQU010000001.1"/>
</dbReference>
<name>A0ABT9QRS9_9ACTN</name>
<organism evidence="2 3">
    <name type="scientific">Streptosporangium lutulentum</name>
    <dbReference type="NCBI Taxonomy" id="1461250"/>
    <lineage>
        <taxon>Bacteria</taxon>
        <taxon>Bacillati</taxon>
        <taxon>Actinomycetota</taxon>
        <taxon>Actinomycetes</taxon>
        <taxon>Streptosporangiales</taxon>
        <taxon>Streptosporangiaceae</taxon>
        <taxon>Streptosporangium</taxon>
    </lineage>
</organism>